<feature type="non-terminal residue" evidence="5">
    <location>
        <position position="1"/>
    </location>
</feature>
<dbReference type="InterPro" id="IPR004364">
    <property type="entry name" value="Aa-tRNA-synt_II"/>
</dbReference>
<keyword evidence="1" id="KW-0436">Ligase</keyword>
<evidence type="ECO:0000256" key="1">
    <source>
        <dbReference type="ARBA" id="ARBA00022598"/>
    </source>
</evidence>
<sequence length="57" mass="6135">DPANALSRAYDMVLNGTELGGGSIRIHDGKMQEAVFRILGIGEEEARAKFGFLLDAL</sequence>
<evidence type="ECO:0000313" key="5">
    <source>
        <dbReference type="EMBL" id="HAC29900.1"/>
    </source>
</evidence>
<organism evidence="5 6">
    <name type="scientific">Marinobacter nauticus</name>
    <name type="common">Marinobacter hydrocarbonoclasticus</name>
    <name type="synonym">Marinobacter aquaeolei</name>
    <dbReference type="NCBI Taxonomy" id="2743"/>
    <lineage>
        <taxon>Bacteria</taxon>
        <taxon>Pseudomonadati</taxon>
        <taxon>Pseudomonadota</taxon>
        <taxon>Gammaproteobacteria</taxon>
        <taxon>Pseudomonadales</taxon>
        <taxon>Marinobacteraceae</taxon>
        <taxon>Marinobacter</taxon>
    </lineage>
</organism>
<dbReference type="GO" id="GO:0005524">
    <property type="term" value="F:ATP binding"/>
    <property type="evidence" value="ECO:0007669"/>
    <property type="project" value="InterPro"/>
</dbReference>
<evidence type="ECO:0000256" key="2">
    <source>
        <dbReference type="ARBA" id="ARBA00022741"/>
    </source>
</evidence>
<proteinExistence type="predicted"/>
<evidence type="ECO:0000313" key="6">
    <source>
        <dbReference type="Proteomes" id="UP000261325"/>
    </source>
</evidence>
<dbReference type="SUPFAM" id="SSF55681">
    <property type="entry name" value="Class II aaRS and biotin synthetases"/>
    <property type="match status" value="1"/>
</dbReference>
<comment type="caution">
    <text evidence="5">The sequence shown here is derived from an EMBL/GenBank/DDBJ whole genome shotgun (WGS) entry which is preliminary data.</text>
</comment>
<protein>
    <recommendedName>
        <fullName evidence="4">Aminoacyl-tRNA synthetase class II (D/K/N) domain-containing protein</fullName>
    </recommendedName>
</protein>
<reference evidence="5 6" key="1">
    <citation type="journal article" date="2018" name="Nat. Biotechnol.">
        <title>A standardized bacterial taxonomy based on genome phylogeny substantially revises the tree of life.</title>
        <authorList>
            <person name="Parks D.H."/>
            <person name="Chuvochina M."/>
            <person name="Waite D.W."/>
            <person name="Rinke C."/>
            <person name="Skarshewski A."/>
            <person name="Chaumeil P.A."/>
            <person name="Hugenholtz P."/>
        </authorList>
    </citation>
    <scope>NUCLEOTIDE SEQUENCE [LARGE SCALE GENOMIC DNA]</scope>
    <source>
        <strain evidence="5">UBA9049</strain>
    </source>
</reference>
<evidence type="ECO:0000259" key="4">
    <source>
        <dbReference type="Pfam" id="PF00152"/>
    </source>
</evidence>
<evidence type="ECO:0000256" key="3">
    <source>
        <dbReference type="ARBA" id="ARBA00022840"/>
    </source>
</evidence>
<dbReference type="Proteomes" id="UP000261325">
    <property type="component" value="Unassembled WGS sequence"/>
</dbReference>
<dbReference type="EMBL" id="DLYI01000268">
    <property type="protein sequence ID" value="HAC29900.1"/>
    <property type="molecule type" value="Genomic_DNA"/>
</dbReference>
<keyword evidence="2" id="KW-0547">Nucleotide-binding</keyword>
<feature type="domain" description="Aminoacyl-tRNA synthetase class II (D/K/N)" evidence="4">
    <location>
        <begin position="2"/>
        <end position="57"/>
    </location>
</feature>
<dbReference type="Gene3D" id="3.30.930.10">
    <property type="entry name" value="Bira Bifunctional Protein, Domain 2"/>
    <property type="match status" value="1"/>
</dbReference>
<name>A0A3B8WN42_MARNT</name>
<accession>A0A3B8WN42</accession>
<dbReference type="InterPro" id="IPR045864">
    <property type="entry name" value="aa-tRNA-synth_II/BPL/LPL"/>
</dbReference>
<dbReference type="AlphaFoldDB" id="A0A3B8WN42"/>
<dbReference type="Pfam" id="PF00152">
    <property type="entry name" value="tRNA-synt_2"/>
    <property type="match status" value="1"/>
</dbReference>
<feature type="non-terminal residue" evidence="5">
    <location>
        <position position="57"/>
    </location>
</feature>
<dbReference type="GO" id="GO:0004812">
    <property type="term" value="F:aminoacyl-tRNA ligase activity"/>
    <property type="evidence" value="ECO:0007669"/>
    <property type="project" value="InterPro"/>
</dbReference>
<keyword evidence="3" id="KW-0067">ATP-binding</keyword>
<gene>
    <name evidence="5" type="ORF">DCF82_19155</name>
</gene>
<dbReference type="GO" id="GO:0006418">
    <property type="term" value="P:tRNA aminoacylation for protein translation"/>
    <property type="evidence" value="ECO:0007669"/>
    <property type="project" value="InterPro"/>
</dbReference>